<organism evidence="1 2">
    <name type="scientific">Rhodopirellula sallentina SM41</name>
    <dbReference type="NCBI Taxonomy" id="1263870"/>
    <lineage>
        <taxon>Bacteria</taxon>
        <taxon>Pseudomonadati</taxon>
        <taxon>Planctomycetota</taxon>
        <taxon>Planctomycetia</taxon>
        <taxon>Pirellulales</taxon>
        <taxon>Pirellulaceae</taxon>
        <taxon>Rhodopirellula</taxon>
    </lineage>
</organism>
<accession>M5U3C3</accession>
<dbReference type="RefSeq" id="WP_008679008.1">
    <property type="nucleotide sequence ID" value="NZ_ANOH01000197.1"/>
</dbReference>
<dbReference type="Proteomes" id="UP000011885">
    <property type="component" value="Unassembled WGS sequence"/>
</dbReference>
<dbReference type="OrthoDB" id="283520at2"/>
<proteinExistence type="predicted"/>
<dbReference type="PATRIC" id="fig|1263870.3.peg.2937"/>
<protein>
    <recommendedName>
        <fullName evidence="3">Methyltransferase</fullName>
    </recommendedName>
</protein>
<dbReference type="InterPro" id="IPR029063">
    <property type="entry name" value="SAM-dependent_MTases_sf"/>
</dbReference>
<sequence>MTLQQINVPDSIKSLPYHDRSETLIDTANEAIEAFMLADQTVIENFVTCDFHLLDQALTWIEQSHLIAGNRFCEWGAGFAVGSLLAALRGMESVGIEIEPRLVHEANELAQSLGSSSRVYCGSLVPRDVEGLEDIANEVRNVDTEEGDIYDEIGWEIDDFDLFFAFPWPGEHGFFEHIFDVRASTGALLLTYRGREGMNLVRKIS</sequence>
<evidence type="ECO:0008006" key="3">
    <source>
        <dbReference type="Google" id="ProtNLM"/>
    </source>
</evidence>
<name>M5U3C3_9BACT</name>
<comment type="caution">
    <text evidence="1">The sequence shown here is derived from an EMBL/GenBank/DDBJ whole genome shotgun (WGS) entry which is preliminary data.</text>
</comment>
<evidence type="ECO:0000313" key="2">
    <source>
        <dbReference type="Proteomes" id="UP000011885"/>
    </source>
</evidence>
<dbReference type="SUPFAM" id="SSF53335">
    <property type="entry name" value="S-adenosyl-L-methionine-dependent methyltransferases"/>
    <property type="match status" value="1"/>
</dbReference>
<keyword evidence="2" id="KW-1185">Reference proteome</keyword>
<evidence type="ECO:0000313" key="1">
    <source>
        <dbReference type="EMBL" id="EMI55749.1"/>
    </source>
</evidence>
<dbReference type="AlphaFoldDB" id="M5U3C3"/>
<dbReference type="EMBL" id="ANOH01000197">
    <property type="protein sequence ID" value="EMI55749.1"/>
    <property type="molecule type" value="Genomic_DNA"/>
</dbReference>
<reference evidence="1 2" key="1">
    <citation type="journal article" date="2013" name="Mar. Genomics">
        <title>Expression of sulfatases in Rhodopirellula baltica and the diversity of sulfatases in the genus Rhodopirellula.</title>
        <authorList>
            <person name="Wegner C.E."/>
            <person name="Richter-Heitmann T."/>
            <person name="Klindworth A."/>
            <person name="Klockow C."/>
            <person name="Richter M."/>
            <person name="Achstetter T."/>
            <person name="Glockner F.O."/>
            <person name="Harder J."/>
        </authorList>
    </citation>
    <scope>NUCLEOTIDE SEQUENCE [LARGE SCALE GENOMIC DNA]</scope>
    <source>
        <strain evidence="1 2">SM41</strain>
    </source>
</reference>
<gene>
    <name evidence="1" type="ORF">RSSM_02765</name>
</gene>
<dbReference type="Gene3D" id="3.40.50.150">
    <property type="entry name" value="Vaccinia Virus protein VP39"/>
    <property type="match status" value="1"/>
</dbReference>